<gene>
    <name evidence="2" type="ORF">CCUS01_16571</name>
</gene>
<dbReference type="EMBL" id="MPDP01000129">
    <property type="protein sequence ID" value="KAK1477683.1"/>
    <property type="molecule type" value="Genomic_DNA"/>
</dbReference>
<evidence type="ECO:0000313" key="2">
    <source>
        <dbReference type="EMBL" id="KAK1477683.1"/>
    </source>
</evidence>
<name>A0AAI9V913_9PEZI</name>
<dbReference type="AlphaFoldDB" id="A0AAI9V913"/>
<reference evidence="2" key="1">
    <citation type="submission" date="2016-11" db="EMBL/GenBank/DDBJ databases">
        <title>The genome sequence of Colletotrichum cuscutae.</title>
        <authorList>
            <person name="Baroncelli R."/>
        </authorList>
    </citation>
    <scope>NUCLEOTIDE SEQUENCE</scope>
    <source>
        <strain evidence="2">IMI 304802</strain>
    </source>
</reference>
<organism evidence="2 3">
    <name type="scientific">Colletotrichum cuscutae</name>
    <dbReference type="NCBI Taxonomy" id="1209917"/>
    <lineage>
        <taxon>Eukaryota</taxon>
        <taxon>Fungi</taxon>
        <taxon>Dikarya</taxon>
        <taxon>Ascomycota</taxon>
        <taxon>Pezizomycotina</taxon>
        <taxon>Sordariomycetes</taxon>
        <taxon>Hypocreomycetidae</taxon>
        <taxon>Glomerellales</taxon>
        <taxon>Glomerellaceae</taxon>
        <taxon>Colletotrichum</taxon>
        <taxon>Colletotrichum acutatum species complex</taxon>
    </lineage>
</organism>
<evidence type="ECO:0000256" key="1">
    <source>
        <dbReference type="SAM" id="MobiDB-lite"/>
    </source>
</evidence>
<sequence length="112" mass="12009">NAKTAAIFHGACTAFGHSRSVGRNLWAAAANRRLATCESLTSDRLQSASGQPLVRRETGEGGRALRKRAGSASLINGPRNKTGASRYWVREPCHAAAHHWGLYSVYCGVTDT</sequence>
<feature type="region of interest" description="Disordered" evidence="1">
    <location>
        <begin position="48"/>
        <end position="82"/>
    </location>
</feature>
<dbReference type="Proteomes" id="UP001239213">
    <property type="component" value="Unassembled WGS sequence"/>
</dbReference>
<keyword evidence="3" id="KW-1185">Reference proteome</keyword>
<comment type="caution">
    <text evidence="2">The sequence shown here is derived from an EMBL/GenBank/DDBJ whole genome shotgun (WGS) entry which is preliminary data.</text>
</comment>
<accession>A0AAI9V913</accession>
<proteinExistence type="predicted"/>
<protein>
    <submittedName>
        <fullName evidence="2">Uncharacterized protein</fullName>
    </submittedName>
</protein>
<evidence type="ECO:0000313" key="3">
    <source>
        <dbReference type="Proteomes" id="UP001239213"/>
    </source>
</evidence>
<feature type="non-terminal residue" evidence="2">
    <location>
        <position position="1"/>
    </location>
</feature>